<dbReference type="Pfam" id="PF03483">
    <property type="entry name" value="B3_4"/>
    <property type="match status" value="1"/>
</dbReference>
<evidence type="ECO:0000256" key="4">
    <source>
        <dbReference type="ARBA" id="ARBA00022490"/>
    </source>
</evidence>
<evidence type="ECO:0000256" key="2">
    <source>
        <dbReference type="ARBA" id="ARBA00008653"/>
    </source>
</evidence>
<evidence type="ECO:0000313" key="20">
    <source>
        <dbReference type="EMBL" id="OGY82911.1"/>
    </source>
</evidence>
<sequence>MKLSLNWLKDFIQIKETPEKLAERFTLAGIEVEKIEHLGEGLDTIIVGEIKTIVKHPAADKLQIAKVHVGKGKILSIVCGAPNIKVGQKVPTALVGTKLPNGMVIEHRPIRGIDSEGMLCAEDELGLGDDHGGIVILPHDATVGEKYTKAAALHDVVFDLALTPQRADLFSVYGLARELSALTGVSLRSSSYSKPRGDSKPPVTVHVVDRSLCPRYIAKVITDIKHTPTPQWMKSRLKASGVRPINLIVDVTNYVMIETGQPLHAFDFNKLSGGKKNVSVHIRRAGKGETLITLDNKERRLDGSMLVIADSKRAVAIAGVMGGRDTEVDGRTSNVVIESAIFNPASVRKTSQRLGLRSEASMRFEKGIAWDLPVRASERVAELLVQVGNGRATRITESAGKPPKPIITILPINDIARILGVRISPAEMKKSLERLGCTVTMSPDTLKVTPPLWRFDLEIGADVIEEIGRMRGFNSFPATKIIVAVEPAPINSSDTWSEQTRDILVGLGFSEVLMYSFYGTKDFEPFGSHSVDHYEVANPIDSSQQYLRTSLFPKLIQSAGKNFHTRERVELFEIGKVFHKSSGVLPHEQTMVAAASLSKTQPFYRLKGACMKWFTALGVKQQEVVFSKVQKTYARAAASIAIRGKQVGEIVLLNDRTLTTCKIRGEAAAIELSLDECMKFFSQRGSFKVLTPFPAVERDLSFIIPHETSYATIESLIRGADPLIINVRGFDRYPVEDKKSIAIHIVIQSAERTLTSSEVDAVMQKVENILTHSFDVTIRKAG</sequence>
<evidence type="ECO:0000259" key="18">
    <source>
        <dbReference type="PROSITE" id="PS51447"/>
    </source>
</evidence>
<keyword evidence="12 15" id="KW-0648">Protein biosynthesis</keyword>
<dbReference type="SUPFAM" id="SSF54991">
    <property type="entry name" value="Anticodon-binding domain of PheRS"/>
    <property type="match status" value="1"/>
</dbReference>
<dbReference type="Gene3D" id="3.30.70.380">
    <property type="entry name" value="Ferrodoxin-fold anticodon-binding domain"/>
    <property type="match status" value="1"/>
</dbReference>
<evidence type="ECO:0000256" key="10">
    <source>
        <dbReference type="ARBA" id="ARBA00022842"/>
    </source>
</evidence>
<keyword evidence="8 15" id="KW-0547">Nucleotide-binding</keyword>
<dbReference type="InterPro" id="IPR020825">
    <property type="entry name" value="Phe-tRNA_synthase-like_B3/B4"/>
</dbReference>
<evidence type="ECO:0000256" key="9">
    <source>
        <dbReference type="ARBA" id="ARBA00022840"/>
    </source>
</evidence>
<comment type="caution">
    <text evidence="20">The sequence shown here is derived from an EMBL/GenBank/DDBJ whole genome shotgun (WGS) entry which is preliminary data.</text>
</comment>
<dbReference type="NCBIfam" id="NF045760">
    <property type="entry name" value="YtpR"/>
    <property type="match status" value="1"/>
</dbReference>
<dbReference type="InterPro" id="IPR045060">
    <property type="entry name" value="Phe-tRNA-ligase_IIc_bsu"/>
</dbReference>
<dbReference type="InterPro" id="IPR005121">
    <property type="entry name" value="Fdx_antiC-bd"/>
</dbReference>
<dbReference type="Proteomes" id="UP000179164">
    <property type="component" value="Unassembled WGS sequence"/>
</dbReference>
<dbReference type="EMBL" id="MHKE01000017">
    <property type="protein sequence ID" value="OGY82911.1"/>
    <property type="molecule type" value="Genomic_DNA"/>
</dbReference>
<dbReference type="Gene3D" id="3.30.930.10">
    <property type="entry name" value="Bira Bifunctional Protein, Domain 2"/>
    <property type="match status" value="1"/>
</dbReference>
<feature type="binding site" evidence="15">
    <location>
        <position position="465"/>
    </location>
    <ligand>
        <name>Mg(2+)</name>
        <dbReference type="ChEBI" id="CHEBI:18420"/>
        <note>shared with alpha subunit</note>
    </ligand>
</feature>
<keyword evidence="4 15" id="KW-0963">Cytoplasm</keyword>
<dbReference type="GO" id="GO:0005524">
    <property type="term" value="F:ATP binding"/>
    <property type="evidence" value="ECO:0007669"/>
    <property type="project" value="UniProtKB-UniRule"/>
</dbReference>
<evidence type="ECO:0000256" key="3">
    <source>
        <dbReference type="ARBA" id="ARBA00011209"/>
    </source>
</evidence>
<dbReference type="SMART" id="SM00874">
    <property type="entry name" value="B5"/>
    <property type="match status" value="1"/>
</dbReference>
<feature type="binding site" evidence="15">
    <location>
        <position position="456"/>
    </location>
    <ligand>
        <name>Mg(2+)</name>
        <dbReference type="ChEBI" id="CHEBI:18420"/>
        <note>shared with alpha subunit</note>
    </ligand>
</feature>
<comment type="cofactor">
    <cofactor evidence="15">
        <name>Mg(2+)</name>
        <dbReference type="ChEBI" id="CHEBI:18420"/>
    </cofactor>
    <text evidence="15">Binds 2 magnesium ions per tetramer.</text>
</comment>
<dbReference type="PANTHER" id="PTHR10947">
    <property type="entry name" value="PHENYLALANYL-TRNA SYNTHETASE BETA CHAIN AND LEUCINE-RICH REPEAT-CONTAINING PROTEIN 47"/>
    <property type="match status" value="1"/>
</dbReference>
<dbReference type="PROSITE" id="PS51447">
    <property type="entry name" value="FDX_ACB"/>
    <property type="match status" value="1"/>
</dbReference>
<evidence type="ECO:0000256" key="14">
    <source>
        <dbReference type="ARBA" id="ARBA00049255"/>
    </source>
</evidence>
<dbReference type="EC" id="6.1.1.20" evidence="15"/>
<dbReference type="InterPro" id="IPR005147">
    <property type="entry name" value="tRNA_synthase_B5-dom"/>
</dbReference>
<proteinExistence type="inferred from homology"/>
<dbReference type="InterPro" id="IPR041616">
    <property type="entry name" value="PheRS_beta_core"/>
</dbReference>
<evidence type="ECO:0000256" key="15">
    <source>
        <dbReference type="HAMAP-Rule" id="MF_00283"/>
    </source>
</evidence>
<dbReference type="InterPro" id="IPR005146">
    <property type="entry name" value="B3/B4_tRNA-bd"/>
</dbReference>
<dbReference type="Gene3D" id="3.30.56.10">
    <property type="match status" value="2"/>
</dbReference>
<dbReference type="GO" id="GO:0000049">
    <property type="term" value="F:tRNA binding"/>
    <property type="evidence" value="ECO:0007669"/>
    <property type="project" value="UniProtKB-UniRule"/>
</dbReference>
<comment type="similarity">
    <text evidence="2 15">Belongs to the phenylalanyl-tRNA synthetase beta subunit family. Type 1 subfamily.</text>
</comment>
<name>A0A1G2B130_9BACT</name>
<dbReference type="FunFam" id="3.50.40.10:FF:000001">
    <property type="entry name" value="Phenylalanine--tRNA ligase beta subunit"/>
    <property type="match status" value="1"/>
</dbReference>
<dbReference type="CDD" id="cd02796">
    <property type="entry name" value="tRNA_bind_bactPheRS"/>
    <property type="match status" value="1"/>
</dbReference>
<keyword evidence="9 15" id="KW-0067">ATP-binding</keyword>
<dbReference type="SUPFAM" id="SSF56037">
    <property type="entry name" value="PheT/TilS domain"/>
    <property type="match status" value="1"/>
</dbReference>
<dbReference type="GO" id="GO:0009328">
    <property type="term" value="C:phenylalanine-tRNA ligase complex"/>
    <property type="evidence" value="ECO:0007669"/>
    <property type="project" value="TreeGrafter"/>
</dbReference>
<evidence type="ECO:0000256" key="1">
    <source>
        <dbReference type="ARBA" id="ARBA00004496"/>
    </source>
</evidence>
<dbReference type="InterPro" id="IPR004532">
    <property type="entry name" value="Phe-tRNA-ligase_IIc_bsu_bact"/>
</dbReference>
<feature type="binding site" evidence="15">
    <location>
        <position position="462"/>
    </location>
    <ligand>
        <name>Mg(2+)</name>
        <dbReference type="ChEBI" id="CHEBI:18420"/>
        <note>shared with alpha subunit</note>
    </ligand>
</feature>
<protein>
    <recommendedName>
        <fullName evidence="15">Phenylalanine--tRNA ligase beta subunit</fullName>
        <ecNumber evidence="15">6.1.1.20</ecNumber>
    </recommendedName>
    <alternativeName>
        <fullName evidence="15">Phenylalanyl-tRNA synthetase beta subunit</fullName>
        <shortName evidence="15">PheRS</shortName>
    </alternativeName>
</protein>
<evidence type="ECO:0000256" key="5">
    <source>
        <dbReference type="ARBA" id="ARBA00022555"/>
    </source>
</evidence>
<dbReference type="PROSITE" id="PS51483">
    <property type="entry name" value="B5"/>
    <property type="match status" value="1"/>
</dbReference>
<dbReference type="HAMAP" id="MF_00283">
    <property type="entry name" value="Phe_tRNA_synth_beta1"/>
    <property type="match status" value="1"/>
</dbReference>
<dbReference type="InterPro" id="IPR012340">
    <property type="entry name" value="NA-bd_OB-fold"/>
</dbReference>
<dbReference type="SUPFAM" id="SSF46955">
    <property type="entry name" value="Putative DNA-binding domain"/>
    <property type="match status" value="1"/>
</dbReference>
<keyword evidence="11 16" id="KW-0694">RNA-binding</keyword>
<feature type="domain" description="B5" evidence="19">
    <location>
        <begin position="403"/>
        <end position="478"/>
    </location>
</feature>
<dbReference type="InterPro" id="IPR033714">
    <property type="entry name" value="tRNA_bind_bactPheRS"/>
</dbReference>
<dbReference type="FunFam" id="2.40.50.140:FF:000045">
    <property type="entry name" value="Phenylalanine--tRNA ligase beta subunit"/>
    <property type="match status" value="1"/>
</dbReference>
<dbReference type="Pfam" id="PF03484">
    <property type="entry name" value="B5"/>
    <property type="match status" value="1"/>
</dbReference>
<feature type="domain" description="FDX-ACB" evidence="18">
    <location>
        <begin position="691"/>
        <end position="779"/>
    </location>
</feature>
<dbReference type="GO" id="GO:0000287">
    <property type="term" value="F:magnesium ion binding"/>
    <property type="evidence" value="ECO:0007669"/>
    <property type="project" value="UniProtKB-UniRule"/>
</dbReference>
<evidence type="ECO:0000256" key="11">
    <source>
        <dbReference type="ARBA" id="ARBA00022884"/>
    </source>
</evidence>
<dbReference type="PROSITE" id="PS50886">
    <property type="entry name" value="TRBD"/>
    <property type="match status" value="1"/>
</dbReference>
<dbReference type="Gene3D" id="3.50.40.10">
    <property type="entry name" value="Phenylalanyl-trna Synthetase, Chain B, domain 3"/>
    <property type="match status" value="1"/>
</dbReference>
<dbReference type="PANTHER" id="PTHR10947:SF0">
    <property type="entry name" value="PHENYLALANINE--TRNA LIGASE BETA SUBUNIT"/>
    <property type="match status" value="1"/>
</dbReference>
<keyword evidence="5 16" id="KW-0820">tRNA-binding</keyword>
<keyword evidence="6 15" id="KW-0436">Ligase</keyword>
<evidence type="ECO:0000259" key="19">
    <source>
        <dbReference type="PROSITE" id="PS51483"/>
    </source>
</evidence>
<dbReference type="SMART" id="SM00896">
    <property type="entry name" value="FDX-ACB"/>
    <property type="match status" value="1"/>
</dbReference>
<comment type="subcellular location">
    <subcellularLocation>
        <location evidence="1 15">Cytoplasm</location>
    </subcellularLocation>
</comment>
<dbReference type="SUPFAM" id="SSF50249">
    <property type="entry name" value="Nucleic acid-binding proteins"/>
    <property type="match status" value="1"/>
</dbReference>
<dbReference type="NCBIfam" id="TIGR00472">
    <property type="entry name" value="pheT_bact"/>
    <property type="match status" value="1"/>
</dbReference>
<keyword evidence="7 15" id="KW-0479">Metal-binding</keyword>
<dbReference type="InterPro" id="IPR009061">
    <property type="entry name" value="DNA-bd_dom_put_sf"/>
</dbReference>
<evidence type="ECO:0000256" key="13">
    <source>
        <dbReference type="ARBA" id="ARBA00023146"/>
    </source>
</evidence>
<dbReference type="STRING" id="1798543.A2898_05010"/>
<comment type="catalytic activity">
    <reaction evidence="14 15">
        <text>tRNA(Phe) + L-phenylalanine + ATP = L-phenylalanyl-tRNA(Phe) + AMP + diphosphate + H(+)</text>
        <dbReference type="Rhea" id="RHEA:19413"/>
        <dbReference type="Rhea" id="RHEA-COMP:9668"/>
        <dbReference type="Rhea" id="RHEA-COMP:9699"/>
        <dbReference type="ChEBI" id="CHEBI:15378"/>
        <dbReference type="ChEBI" id="CHEBI:30616"/>
        <dbReference type="ChEBI" id="CHEBI:33019"/>
        <dbReference type="ChEBI" id="CHEBI:58095"/>
        <dbReference type="ChEBI" id="CHEBI:78442"/>
        <dbReference type="ChEBI" id="CHEBI:78531"/>
        <dbReference type="ChEBI" id="CHEBI:456215"/>
        <dbReference type="EC" id="6.1.1.20"/>
    </reaction>
</comment>
<feature type="binding site" evidence="15">
    <location>
        <position position="466"/>
    </location>
    <ligand>
        <name>Mg(2+)</name>
        <dbReference type="ChEBI" id="CHEBI:18420"/>
        <note>shared with alpha subunit</note>
    </ligand>
</feature>
<dbReference type="InterPro" id="IPR036690">
    <property type="entry name" value="Fdx_antiC-bd_sf"/>
</dbReference>
<dbReference type="Pfam" id="PF03147">
    <property type="entry name" value="FDX-ACB"/>
    <property type="match status" value="1"/>
</dbReference>
<dbReference type="InterPro" id="IPR002547">
    <property type="entry name" value="tRNA-bd_dom"/>
</dbReference>
<dbReference type="AlphaFoldDB" id="A0A1G2B130"/>
<dbReference type="Gene3D" id="2.40.50.140">
    <property type="entry name" value="Nucleic acid-binding proteins"/>
    <property type="match status" value="1"/>
</dbReference>
<dbReference type="SMART" id="SM00873">
    <property type="entry name" value="B3_4"/>
    <property type="match status" value="1"/>
</dbReference>
<dbReference type="Pfam" id="PF17759">
    <property type="entry name" value="tRNA_synthFbeta"/>
    <property type="match status" value="1"/>
</dbReference>
<dbReference type="InterPro" id="IPR045864">
    <property type="entry name" value="aa-tRNA-synth_II/BPL/LPL"/>
</dbReference>
<evidence type="ECO:0000259" key="17">
    <source>
        <dbReference type="PROSITE" id="PS50886"/>
    </source>
</evidence>
<dbReference type="SUPFAM" id="SSF55681">
    <property type="entry name" value="Class II aaRS and biotin synthetases"/>
    <property type="match status" value="1"/>
</dbReference>
<evidence type="ECO:0000256" key="7">
    <source>
        <dbReference type="ARBA" id="ARBA00022723"/>
    </source>
</evidence>
<dbReference type="GO" id="GO:0006432">
    <property type="term" value="P:phenylalanyl-tRNA aminoacylation"/>
    <property type="evidence" value="ECO:0007669"/>
    <property type="project" value="UniProtKB-UniRule"/>
</dbReference>
<accession>A0A1G2B130</accession>
<reference evidence="20 21" key="1">
    <citation type="journal article" date="2016" name="Nat. Commun.">
        <title>Thousands of microbial genomes shed light on interconnected biogeochemical processes in an aquifer system.</title>
        <authorList>
            <person name="Anantharaman K."/>
            <person name="Brown C.T."/>
            <person name="Hug L.A."/>
            <person name="Sharon I."/>
            <person name="Castelle C.J."/>
            <person name="Probst A.J."/>
            <person name="Thomas B.C."/>
            <person name="Singh A."/>
            <person name="Wilkins M.J."/>
            <person name="Karaoz U."/>
            <person name="Brodie E.L."/>
            <person name="Williams K.H."/>
            <person name="Hubbard S.S."/>
            <person name="Banfield J.F."/>
        </authorList>
    </citation>
    <scope>NUCLEOTIDE SEQUENCE [LARGE SCALE GENOMIC DNA]</scope>
</reference>
<dbReference type="Pfam" id="PF01588">
    <property type="entry name" value="tRNA_bind"/>
    <property type="match status" value="1"/>
</dbReference>
<keyword evidence="13 15" id="KW-0030">Aminoacyl-tRNA synthetase</keyword>
<evidence type="ECO:0000256" key="8">
    <source>
        <dbReference type="ARBA" id="ARBA00022741"/>
    </source>
</evidence>
<evidence type="ECO:0000256" key="12">
    <source>
        <dbReference type="ARBA" id="ARBA00022917"/>
    </source>
</evidence>
<gene>
    <name evidence="15" type="primary">pheT</name>
    <name evidence="20" type="ORF">A2898_05010</name>
</gene>
<feature type="domain" description="TRNA-binding" evidence="17">
    <location>
        <begin position="39"/>
        <end position="148"/>
    </location>
</feature>
<evidence type="ECO:0000313" key="21">
    <source>
        <dbReference type="Proteomes" id="UP000179164"/>
    </source>
</evidence>
<dbReference type="GO" id="GO:0004826">
    <property type="term" value="F:phenylalanine-tRNA ligase activity"/>
    <property type="evidence" value="ECO:0007669"/>
    <property type="project" value="UniProtKB-UniRule"/>
</dbReference>
<organism evidence="20 21">
    <name type="scientific">Candidatus Kerfeldbacteria bacterium RIFCSPLOWO2_01_FULL_48_11</name>
    <dbReference type="NCBI Taxonomy" id="1798543"/>
    <lineage>
        <taxon>Bacteria</taxon>
        <taxon>Candidatus Kerfeldiibacteriota</taxon>
    </lineage>
</organism>
<keyword evidence="10 15" id="KW-0460">Magnesium</keyword>
<evidence type="ECO:0000256" key="16">
    <source>
        <dbReference type="PROSITE-ProRule" id="PRU00209"/>
    </source>
</evidence>
<comment type="subunit">
    <text evidence="3 15">Tetramer of two alpha and two beta subunits.</text>
</comment>
<evidence type="ECO:0000256" key="6">
    <source>
        <dbReference type="ARBA" id="ARBA00022598"/>
    </source>
</evidence>